<evidence type="ECO:0000313" key="1">
    <source>
        <dbReference type="EMBL" id="MED6290264.1"/>
    </source>
</evidence>
<gene>
    <name evidence="1" type="ORF">CHARACLAT_011325</name>
</gene>
<sequence>MSATPNLTISQKKKTKKTVIWAHAALKLRSYAYRLRRTGNLSILEKSMTAVQLRTFGLPLSFPDSYTDRLKQDYNKGKSSFQSSCGANRREGAWWVCAPRNRWKQSGLTQAVDSRKT</sequence>
<reference evidence="1 2" key="1">
    <citation type="submission" date="2021-06" db="EMBL/GenBank/DDBJ databases">
        <authorList>
            <person name="Palmer J.M."/>
        </authorList>
    </citation>
    <scope>NUCLEOTIDE SEQUENCE [LARGE SCALE GENOMIC DNA]</scope>
    <source>
        <strain evidence="1 2">CL_MEX2019</strain>
        <tissue evidence="1">Muscle</tissue>
    </source>
</reference>
<evidence type="ECO:0000313" key="2">
    <source>
        <dbReference type="Proteomes" id="UP001352852"/>
    </source>
</evidence>
<protein>
    <submittedName>
        <fullName evidence="1">Uncharacterized protein</fullName>
    </submittedName>
</protein>
<keyword evidence="2" id="KW-1185">Reference proteome</keyword>
<name>A0ABU7EUD2_9TELE</name>
<comment type="caution">
    <text evidence="1">The sequence shown here is derived from an EMBL/GenBank/DDBJ whole genome shotgun (WGS) entry which is preliminary data.</text>
</comment>
<dbReference type="Proteomes" id="UP001352852">
    <property type="component" value="Unassembled WGS sequence"/>
</dbReference>
<dbReference type="EMBL" id="JAHUTJ010066329">
    <property type="protein sequence ID" value="MED6290264.1"/>
    <property type="molecule type" value="Genomic_DNA"/>
</dbReference>
<organism evidence="1 2">
    <name type="scientific">Characodon lateralis</name>
    <dbReference type="NCBI Taxonomy" id="208331"/>
    <lineage>
        <taxon>Eukaryota</taxon>
        <taxon>Metazoa</taxon>
        <taxon>Chordata</taxon>
        <taxon>Craniata</taxon>
        <taxon>Vertebrata</taxon>
        <taxon>Euteleostomi</taxon>
        <taxon>Actinopterygii</taxon>
        <taxon>Neopterygii</taxon>
        <taxon>Teleostei</taxon>
        <taxon>Neoteleostei</taxon>
        <taxon>Acanthomorphata</taxon>
        <taxon>Ovalentaria</taxon>
        <taxon>Atherinomorphae</taxon>
        <taxon>Cyprinodontiformes</taxon>
        <taxon>Goodeidae</taxon>
        <taxon>Characodon</taxon>
    </lineage>
</organism>
<proteinExistence type="predicted"/>
<accession>A0ABU7EUD2</accession>